<accession>A0A127QI03</accession>
<dbReference type="Gene3D" id="1.10.760.10">
    <property type="entry name" value="Cytochrome c-like domain"/>
    <property type="match status" value="1"/>
</dbReference>
<dbReference type="GO" id="GO:0046872">
    <property type="term" value="F:metal ion binding"/>
    <property type="evidence" value="ECO:0007669"/>
    <property type="project" value="UniProtKB-KW"/>
</dbReference>
<dbReference type="PANTHER" id="PTHR33751">
    <property type="entry name" value="CBB3-TYPE CYTOCHROME C OXIDASE SUBUNIT FIXP"/>
    <property type="match status" value="1"/>
</dbReference>
<feature type="domain" description="Cytochrome c" evidence="7">
    <location>
        <begin position="5"/>
        <end position="91"/>
    </location>
</feature>
<proteinExistence type="predicted"/>
<dbReference type="SUPFAM" id="SSF46626">
    <property type="entry name" value="Cytochrome c"/>
    <property type="match status" value="1"/>
</dbReference>
<name>A0A127QI03_9BURK</name>
<keyword evidence="2 6" id="KW-0349">Heme</keyword>
<dbReference type="PROSITE" id="PS51007">
    <property type="entry name" value="CYTC"/>
    <property type="match status" value="1"/>
</dbReference>
<evidence type="ECO:0000256" key="5">
    <source>
        <dbReference type="ARBA" id="ARBA00023004"/>
    </source>
</evidence>
<dbReference type="PANTHER" id="PTHR33751:SF9">
    <property type="entry name" value="CYTOCHROME C4"/>
    <property type="match status" value="1"/>
</dbReference>
<evidence type="ECO:0000313" key="8">
    <source>
        <dbReference type="EMBL" id="AMP09626.1"/>
    </source>
</evidence>
<evidence type="ECO:0000313" key="9">
    <source>
        <dbReference type="Proteomes" id="UP000071778"/>
    </source>
</evidence>
<organism evidence="8 9">
    <name type="scientific">Collimonas arenae</name>
    <dbReference type="NCBI Taxonomy" id="279058"/>
    <lineage>
        <taxon>Bacteria</taxon>
        <taxon>Pseudomonadati</taxon>
        <taxon>Pseudomonadota</taxon>
        <taxon>Betaproteobacteria</taxon>
        <taxon>Burkholderiales</taxon>
        <taxon>Oxalobacteraceae</taxon>
        <taxon>Collimonas</taxon>
    </lineage>
</organism>
<dbReference type="PATRIC" id="fig|279058.17.peg.1984"/>
<dbReference type="Pfam" id="PF13442">
    <property type="entry name" value="Cytochrome_CBB3"/>
    <property type="match status" value="1"/>
</dbReference>
<dbReference type="GO" id="GO:0009055">
    <property type="term" value="F:electron transfer activity"/>
    <property type="evidence" value="ECO:0007669"/>
    <property type="project" value="InterPro"/>
</dbReference>
<protein>
    <submittedName>
        <fullName evidence="8">Cytochrome c family protein</fullName>
    </submittedName>
</protein>
<dbReference type="EMBL" id="CP013235">
    <property type="protein sequence ID" value="AMP09626.1"/>
    <property type="molecule type" value="Genomic_DNA"/>
</dbReference>
<evidence type="ECO:0000256" key="6">
    <source>
        <dbReference type="PROSITE-ProRule" id="PRU00433"/>
    </source>
</evidence>
<keyword evidence="4" id="KW-0249">Electron transport</keyword>
<reference evidence="8 9" key="1">
    <citation type="submission" date="2015-11" db="EMBL/GenBank/DDBJ databases">
        <title>Exploring the genomic traits of fungus-feeding bacterial genus Collimonas.</title>
        <authorList>
            <person name="Song C."/>
            <person name="Schmidt R."/>
            <person name="de Jager V."/>
            <person name="Krzyzanowska D."/>
            <person name="Jongedijk E."/>
            <person name="Cankar K."/>
            <person name="Beekwilder J."/>
            <person name="van Veen A."/>
            <person name="de Boer W."/>
            <person name="van Veen J.A."/>
            <person name="Garbeva P."/>
        </authorList>
    </citation>
    <scope>NUCLEOTIDE SEQUENCE [LARGE SCALE GENOMIC DNA]</scope>
    <source>
        <strain evidence="8 9">Ter282</strain>
    </source>
</reference>
<dbReference type="InterPro" id="IPR009056">
    <property type="entry name" value="Cyt_c-like_dom"/>
</dbReference>
<dbReference type="GO" id="GO:0020037">
    <property type="term" value="F:heme binding"/>
    <property type="evidence" value="ECO:0007669"/>
    <property type="project" value="InterPro"/>
</dbReference>
<evidence type="ECO:0000256" key="3">
    <source>
        <dbReference type="ARBA" id="ARBA00022723"/>
    </source>
</evidence>
<evidence type="ECO:0000259" key="7">
    <source>
        <dbReference type="PROSITE" id="PS51007"/>
    </source>
</evidence>
<keyword evidence="9" id="KW-1185">Reference proteome</keyword>
<sequence>MAAAADIVGNAKAAENKVSMCIGCHGIPGYKATFPEVYQVPMLGGQSAKYIESALKAYQKGDRKMPTMHGIAASLSDQDMADIAAYYSQQK</sequence>
<dbReference type="InterPro" id="IPR036909">
    <property type="entry name" value="Cyt_c-like_dom_sf"/>
</dbReference>
<keyword evidence="5 6" id="KW-0408">Iron</keyword>
<keyword evidence="3 6" id="KW-0479">Metal-binding</keyword>
<dbReference type="Proteomes" id="UP000071778">
    <property type="component" value="Chromosome"/>
</dbReference>
<evidence type="ECO:0000256" key="4">
    <source>
        <dbReference type="ARBA" id="ARBA00022982"/>
    </source>
</evidence>
<evidence type="ECO:0000256" key="2">
    <source>
        <dbReference type="ARBA" id="ARBA00022617"/>
    </source>
</evidence>
<dbReference type="InterPro" id="IPR050597">
    <property type="entry name" value="Cytochrome_c_Oxidase_Subunit"/>
</dbReference>
<keyword evidence="1" id="KW-0813">Transport</keyword>
<gene>
    <name evidence="8" type="ORF">CAter282_1853</name>
</gene>
<evidence type="ECO:0000256" key="1">
    <source>
        <dbReference type="ARBA" id="ARBA00022448"/>
    </source>
</evidence>
<dbReference type="AlphaFoldDB" id="A0A127QI03"/>